<proteinExistence type="predicted"/>
<organism evidence="1 2">
    <name type="scientific">Panagrolaimus sp. ES5</name>
    <dbReference type="NCBI Taxonomy" id="591445"/>
    <lineage>
        <taxon>Eukaryota</taxon>
        <taxon>Metazoa</taxon>
        <taxon>Ecdysozoa</taxon>
        <taxon>Nematoda</taxon>
        <taxon>Chromadorea</taxon>
        <taxon>Rhabditida</taxon>
        <taxon>Tylenchina</taxon>
        <taxon>Panagrolaimomorpha</taxon>
        <taxon>Panagrolaimoidea</taxon>
        <taxon>Panagrolaimidae</taxon>
        <taxon>Panagrolaimus</taxon>
    </lineage>
</organism>
<reference evidence="2" key="1">
    <citation type="submission" date="2022-11" db="UniProtKB">
        <authorList>
            <consortium name="WormBaseParasite"/>
        </authorList>
    </citation>
    <scope>IDENTIFICATION</scope>
</reference>
<dbReference type="WBParaSite" id="ES5_v2.g23619.t1">
    <property type="protein sequence ID" value="ES5_v2.g23619.t1"/>
    <property type="gene ID" value="ES5_v2.g23619"/>
</dbReference>
<accession>A0AC34G1Q7</accession>
<dbReference type="Proteomes" id="UP000887579">
    <property type="component" value="Unplaced"/>
</dbReference>
<evidence type="ECO:0000313" key="2">
    <source>
        <dbReference type="WBParaSite" id="ES5_v2.g23619.t1"/>
    </source>
</evidence>
<evidence type="ECO:0000313" key="1">
    <source>
        <dbReference type="Proteomes" id="UP000887579"/>
    </source>
</evidence>
<name>A0AC34G1Q7_9BILA</name>
<protein>
    <submittedName>
        <fullName evidence="2">Uncharacterized protein</fullName>
    </submittedName>
</protein>
<sequence>MIIQNIPQSLLSIFESSNVAFSDNSRFIYLAPRNSNILVYDNKHNKYITLKPHANITDYLKTIKGFKKRNMYLHNPSINVVNEKALLLLYDFDFFEYYTGGNGYSALILLVKLDFSNKAYLMVDKKIYKHCYYANLSKDGLQYALTHISMVDTPFEEGNEYRCILLKIDENQIYQTQTDPIIIDYDFLSLVSRPTKLYFYDDKIWFLRDVDTVLPRISPYIHREYLSYFDLNEPAPVKETVVQLLQVTNFLSVL</sequence>